<gene>
    <name evidence="2" type="ORF">MM415A00818_0017</name>
    <name evidence="1" type="ORF">MM415B00985_0019</name>
</gene>
<accession>A0A6M3KEH6</accession>
<protein>
    <submittedName>
        <fullName evidence="2">Uncharacterized protein</fullName>
    </submittedName>
</protein>
<organism evidence="2">
    <name type="scientific">viral metagenome</name>
    <dbReference type="NCBI Taxonomy" id="1070528"/>
    <lineage>
        <taxon>unclassified sequences</taxon>
        <taxon>metagenomes</taxon>
        <taxon>organismal metagenomes</taxon>
    </lineage>
</organism>
<dbReference type="EMBL" id="MT142399">
    <property type="protein sequence ID" value="QJA79928.1"/>
    <property type="molecule type" value="Genomic_DNA"/>
</dbReference>
<evidence type="ECO:0000313" key="2">
    <source>
        <dbReference type="EMBL" id="QJA79928.1"/>
    </source>
</evidence>
<name>A0A6M3KEH6_9ZZZZ</name>
<proteinExistence type="predicted"/>
<sequence length="63" mass="7417">MIPAILRVGTQPSYPYWVYSKKALQNYKIGDRIMFRPQLMHGASWESGIVREIKSDMLIVERF</sequence>
<dbReference type="AlphaFoldDB" id="A0A6M3KEH6"/>
<reference evidence="2" key="1">
    <citation type="submission" date="2020-03" db="EMBL/GenBank/DDBJ databases">
        <title>The deep terrestrial virosphere.</title>
        <authorList>
            <person name="Holmfeldt K."/>
            <person name="Nilsson E."/>
            <person name="Simone D."/>
            <person name="Lopez-Fernandez M."/>
            <person name="Wu X."/>
            <person name="de Brujin I."/>
            <person name="Lundin D."/>
            <person name="Andersson A."/>
            <person name="Bertilsson S."/>
            <person name="Dopson M."/>
        </authorList>
    </citation>
    <scope>NUCLEOTIDE SEQUENCE</scope>
    <source>
        <strain evidence="2">MM415A00818</strain>
        <strain evidence="1">MM415B00985</strain>
    </source>
</reference>
<dbReference type="EMBL" id="MT141433">
    <property type="protein sequence ID" value="QJA61185.1"/>
    <property type="molecule type" value="Genomic_DNA"/>
</dbReference>
<evidence type="ECO:0000313" key="1">
    <source>
        <dbReference type="EMBL" id="QJA61185.1"/>
    </source>
</evidence>